<feature type="compositionally biased region" description="Basic and acidic residues" evidence="1">
    <location>
        <begin position="34"/>
        <end position="46"/>
    </location>
</feature>
<dbReference type="EMBL" id="FOQY01000001">
    <property type="protein sequence ID" value="SFI16836.1"/>
    <property type="molecule type" value="Genomic_DNA"/>
</dbReference>
<organism evidence="2 3">
    <name type="scientific">Streptosporangium canum</name>
    <dbReference type="NCBI Taxonomy" id="324952"/>
    <lineage>
        <taxon>Bacteria</taxon>
        <taxon>Bacillati</taxon>
        <taxon>Actinomycetota</taxon>
        <taxon>Actinomycetes</taxon>
        <taxon>Streptosporangiales</taxon>
        <taxon>Streptosporangiaceae</taxon>
        <taxon>Streptosporangium</taxon>
    </lineage>
</organism>
<proteinExistence type="predicted"/>
<feature type="region of interest" description="Disordered" evidence="1">
    <location>
        <begin position="18"/>
        <end position="66"/>
    </location>
</feature>
<sequence>MVSGVVTATIGKRRAGTLVRGRRSVPGRSPSCRMVERLDGGRDGKSENPAGKVARLRASRLRSVVG</sequence>
<name>A0A1I3G061_9ACTN</name>
<gene>
    <name evidence="2" type="ORF">SAMN05216275_101462</name>
</gene>
<accession>A0A1I3G061</accession>
<dbReference type="AlphaFoldDB" id="A0A1I3G061"/>
<evidence type="ECO:0000313" key="3">
    <source>
        <dbReference type="Proteomes" id="UP000199111"/>
    </source>
</evidence>
<evidence type="ECO:0000313" key="2">
    <source>
        <dbReference type="EMBL" id="SFI16836.1"/>
    </source>
</evidence>
<reference evidence="3" key="1">
    <citation type="submission" date="2016-10" db="EMBL/GenBank/DDBJ databases">
        <authorList>
            <person name="Varghese N."/>
            <person name="Submissions S."/>
        </authorList>
    </citation>
    <scope>NUCLEOTIDE SEQUENCE [LARGE SCALE GENOMIC DNA]</scope>
    <source>
        <strain evidence="3">CGMCC 4.2126</strain>
    </source>
</reference>
<keyword evidence="3" id="KW-1185">Reference proteome</keyword>
<protein>
    <submittedName>
        <fullName evidence="2">Uncharacterized protein</fullName>
    </submittedName>
</protein>
<evidence type="ECO:0000256" key="1">
    <source>
        <dbReference type="SAM" id="MobiDB-lite"/>
    </source>
</evidence>
<dbReference type="Proteomes" id="UP000199111">
    <property type="component" value="Unassembled WGS sequence"/>
</dbReference>